<accession>A0ABV6AVI5</accession>
<dbReference type="Proteomes" id="UP001589733">
    <property type="component" value="Unassembled WGS sequence"/>
</dbReference>
<gene>
    <name evidence="1" type="ORF">ACFFLM_05900</name>
</gene>
<protein>
    <recommendedName>
        <fullName evidence="3">Nucleotidyl transferase AbiEii/AbiGii toxin family protein</fullName>
    </recommendedName>
</protein>
<evidence type="ECO:0008006" key="3">
    <source>
        <dbReference type="Google" id="ProtNLM"/>
    </source>
</evidence>
<sequence>MTNTPIDLIEHAAHLLEPLLKEVVFVGGATVGLLLTDAGAEPPRPTLDVDVAMHAASRLAFIRFEEQLRLLGFVPDMNGPMCRYLHGDLVLDVMTDNAAVQGFTNPFYASAIETAQLIPLPSGRRVRLMDAPHLLATKFIAWNDRGRRDLFERDLEDVMVVMDGRPELEHELSGSPLGVRLLVREEVRRLLADPEFMDVLPGLVGGAHQQARAALLEQRLRRIAEAKSTS</sequence>
<dbReference type="RefSeq" id="WP_380006630.1">
    <property type="nucleotide sequence ID" value="NZ_JBHLYR010000018.1"/>
</dbReference>
<comment type="caution">
    <text evidence="1">The sequence shown here is derived from an EMBL/GenBank/DDBJ whole genome shotgun (WGS) entry which is preliminary data.</text>
</comment>
<reference evidence="1 2" key="1">
    <citation type="submission" date="2024-09" db="EMBL/GenBank/DDBJ databases">
        <authorList>
            <person name="Sun Q."/>
            <person name="Mori K."/>
        </authorList>
    </citation>
    <scope>NUCLEOTIDE SEQUENCE [LARGE SCALE GENOMIC DNA]</scope>
    <source>
        <strain evidence="1 2">JCM 13503</strain>
    </source>
</reference>
<dbReference type="EMBL" id="JBHLYR010000018">
    <property type="protein sequence ID" value="MFB9991501.1"/>
    <property type="molecule type" value="Genomic_DNA"/>
</dbReference>
<keyword evidence="2" id="KW-1185">Reference proteome</keyword>
<evidence type="ECO:0000313" key="2">
    <source>
        <dbReference type="Proteomes" id="UP001589733"/>
    </source>
</evidence>
<evidence type="ECO:0000313" key="1">
    <source>
        <dbReference type="EMBL" id="MFB9991501.1"/>
    </source>
</evidence>
<proteinExistence type="predicted"/>
<name>A0ABV6AVI5_9DEIO</name>
<organism evidence="1 2">
    <name type="scientific">Deinococcus oregonensis</name>
    <dbReference type="NCBI Taxonomy" id="1805970"/>
    <lineage>
        <taxon>Bacteria</taxon>
        <taxon>Thermotogati</taxon>
        <taxon>Deinococcota</taxon>
        <taxon>Deinococci</taxon>
        <taxon>Deinococcales</taxon>
        <taxon>Deinococcaceae</taxon>
        <taxon>Deinococcus</taxon>
    </lineage>
</organism>